<keyword evidence="4" id="KW-0539">Nucleus</keyword>
<organism evidence="6 7">
    <name type="scientific">Panicum virgatum</name>
    <name type="common">Blackwell switchgrass</name>
    <dbReference type="NCBI Taxonomy" id="38727"/>
    <lineage>
        <taxon>Eukaryota</taxon>
        <taxon>Viridiplantae</taxon>
        <taxon>Streptophyta</taxon>
        <taxon>Embryophyta</taxon>
        <taxon>Tracheophyta</taxon>
        <taxon>Spermatophyta</taxon>
        <taxon>Magnoliopsida</taxon>
        <taxon>Liliopsida</taxon>
        <taxon>Poales</taxon>
        <taxon>Poaceae</taxon>
        <taxon>PACMAD clade</taxon>
        <taxon>Panicoideae</taxon>
        <taxon>Panicodae</taxon>
        <taxon>Paniceae</taxon>
        <taxon>Panicinae</taxon>
        <taxon>Panicum</taxon>
        <taxon>Panicum sect. Hiantes</taxon>
    </lineage>
</organism>
<dbReference type="Pfam" id="PF02365">
    <property type="entry name" value="NAM"/>
    <property type="match status" value="1"/>
</dbReference>
<dbReference type="EMBL" id="CM029040">
    <property type="protein sequence ID" value="KAG2634978.1"/>
    <property type="molecule type" value="Genomic_DNA"/>
</dbReference>
<reference evidence="6" key="1">
    <citation type="submission" date="2020-05" db="EMBL/GenBank/DDBJ databases">
        <title>WGS assembly of Panicum virgatum.</title>
        <authorList>
            <person name="Lovell J.T."/>
            <person name="Jenkins J."/>
            <person name="Shu S."/>
            <person name="Juenger T.E."/>
            <person name="Schmutz J."/>
        </authorList>
    </citation>
    <scope>NUCLEOTIDE SEQUENCE</scope>
    <source>
        <strain evidence="6">AP13</strain>
    </source>
</reference>
<sequence length="316" mass="34258">MYGHVRCLTMSMLHPACVTMSVRFRTGGGDGRLPPGFRFRPTDEELLTHYLAPKAADAGFAPAAVREVDLYRAEPWDLLPAGGGGGGGYFFCRRSVKFPSGLRTNRATRAGYWKSTGKDKVVLRQHGGGGGGIGIGSGHGEPLGMRKTLVFYRGRAPTGEKTNWVMHEYRLVQGHGCYTSPLLAAGTQSEWVICRMFMRKPPGETSLLEEETVLRPPPHLRPSIDSCNGGETPAATNHFPGALAVAPADHQHESACQSVLQLNHEELLMNYSVSDYASAAAASAAENCYDELCSGSIDDLLPQLLDYEGLPFLQDF</sequence>
<comment type="caution">
    <text evidence="6">The sequence shown here is derived from an EMBL/GenBank/DDBJ whole genome shotgun (WGS) entry which is preliminary data.</text>
</comment>
<evidence type="ECO:0000313" key="7">
    <source>
        <dbReference type="Proteomes" id="UP000823388"/>
    </source>
</evidence>
<name>A0A8T0VJI6_PANVG</name>
<keyword evidence="1" id="KW-0805">Transcription regulation</keyword>
<evidence type="ECO:0000259" key="5">
    <source>
        <dbReference type="PROSITE" id="PS51005"/>
    </source>
</evidence>
<evidence type="ECO:0000256" key="3">
    <source>
        <dbReference type="ARBA" id="ARBA00023163"/>
    </source>
</evidence>
<dbReference type="Proteomes" id="UP000823388">
    <property type="component" value="Chromosome 2N"/>
</dbReference>
<evidence type="ECO:0000256" key="2">
    <source>
        <dbReference type="ARBA" id="ARBA00023125"/>
    </source>
</evidence>
<proteinExistence type="predicted"/>
<keyword evidence="2" id="KW-0238">DNA-binding</keyword>
<dbReference type="InterPro" id="IPR036093">
    <property type="entry name" value="NAC_dom_sf"/>
</dbReference>
<keyword evidence="3" id="KW-0804">Transcription</keyword>
<dbReference type="InterPro" id="IPR003441">
    <property type="entry name" value="NAC-dom"/>
</dbReference>
<dbReference type="SUPFAM" id="SSF101941">
    <property type="entry name" value="NAC domain"/>
    <property type="match status" value="1"/>
</dbReference>
<accession>A0A8T0VJI6</accession>
<dbReference type="PANTHER" id="PTHR31744:SF74">
    <property type="entry name" value="OS08G0433500 PROTEIN"/>
    <property type="match status" value="1"/>
</dbReference>
<dbReference type="GO" id="GO:0003677">
    <property type="term" value="F:DNA binding"/>
    <property type="evidence" value="ECO:0007669"/>
    <property type="project" value="UniProtKB-KW"/>
</dbReference>
<feature type="domain" description="NAC" evidence="5">
    <location>
        <begin position="33"/>
        <end position="199"/>
    </location>
</feature>
<evidence type="ECO:0000256" key="1">
    <source>
        <dbReference type="ARBA" id="ARBA00023015"/>
    </source>
</evidence>
<dbReference type="PANTHER" id="PTHR31744">
    <property type="entry name" value="PROTEIN CUP-SHAPED COTYLEDON 2-RELATED"/>
    <property type="match status" value="1"/>
</dbReference>
<evidence type="ECO:0000313" key="6">
    <source>
        <dbReference type="EMBL" id="KAG2634978.1"/>
    </source>
</evidence>
<protein>
    <recommendedName>
        <fullName evidence="5">NAC domain-containing protein</fullName>
    </recommendedName>
</protein>
<dbReference type="AlphaFoldDB" id="A0A8T0VJI6"/>
<dbReference type="Gene3D" id="2.170.150.80">
    <property type="entry name" value="NAC domain"/>
    <property type="match status" value="1"/>
</dbReference>
<keyword evidence="7" id="KW-1185">Reference proteome</keyword>
<dbReference type="GO" id="GO:0006355">
    <property type="term" value="P:regulation of DNA-templated transcription"/>
    <property type="evidence" value="ECO:0007669"/>
    <property type="project" value="InterPro"/>
</dbReference>
<dbReference type="PROSITE" id="PS51005">
    <property type="entry name" value="NAC"/>
    <property type="match status" value="1"/>
</dbReference>
<gene>
    <name evidence="6" type="ORF">PVAP13_2NG313000</name>
</gene>
<evidence type="ECO:0000256" key="4">
    <source>
        <dbReference type="ARBA" id="ARBA00023242"/>
    </source>
</evidence>